<dbReference type="Proteomes" id="UP000237640">
    <property type="component" value="Unassembled WGS sequence"/>
</dbReference>
<evidence type="ECO:0000313" key="2">
    <source>
        <dbReference type="Proteomes" id="UP000237640"/>
    </source>
</evidence>
<dbReference type="SUPFAM" id="SSF102588">
    <property type="entry name" value="LmbE-like"/>
    <property type="match status" value="1"/>
</dbReference>
<dbReference type="PANTHER" id="PTHR12993">
    <property type="entry name" value="N-ACETYLGLUCOSAMINYL-PHOSPHATIDYLINOSITOL DE-N-ACETYLASE-RELATED"/>
    <property type="match status" value="1"/>
</dbReference>
<keyword evidence="2" id="KW-1185">Reference proteome</keyword>
<proteinExistence type="predicted"/>
<protein>
    <submittedName>
        <fullName evidence="1">LmbE family N-acetylglucosaminyl deacetylase</fullName>
    </submittedName>
</protein>
<name>A0A2T0MBQ0_9FLAO</name>
<dbReference type="InterPro" id="IPR024078">
    <property type="entry name" value="LmbE-like_dom_sf"/>
</dbReference>
<dbReference type="InterPro" id="IPR003737">
    <property type="entry name" value="GlcNAc_PI_deacetylase-related"/>
</dbReference>
<sequence length="301" mass="34076">MKEIMKKKLTVLCLLLGLILVNAQEKKVLNIIAIGAHPDDCDVKFGGAAALFAKMGHKVKFVSLTNGDAGHQREGGGALAKRRRAEAKRAGKILGVEYDVLDNHDAELMPTLHLRHQIIRKIREWDADVVLGHRTNDYHPDHRNAGIAVQDAAYLVVVPNVTPDTPPLRKNPVFLYMSDRFQKPYPFSKDIAVVVDEVIDKKVMALAAHQSQMFEWLPWVGEGNLDEIPDAEEEQLVWLKQLWAKERDWDDEESKAIEKWYPNLKSSDAKHVEFVEICEYGRQPTEEEIKVLFPMLGASGK</sequence>
<dbReference type="Gene3D" id="3.40.50.10320">
    <property type="entry name" value="LmbE-like"/>
    <property type="match status" value="1"/>
</dbReference>
<evidence type="ECO:0000313" key="1">
    <source>
        <dbReference type="EMBL" id="PRX54933.1"/>
    </source>
</evidence>
<dbReference type="Pfam" id="PF02585">
    <property type="entry name" value="PIG-L"/>
    <property type="match status" value="1"/>
</dbReference>
<dbReference type="EMBL" id="PVYX01000002">
    <property type="protein sequence ID" value="PRX54933.1"/>
    <property type="molecule type" value="Genomic_DNA"/>
</dbReference>
<gene>
    <name evidence="1" type="ORF">CLV81_3338</name>
</gene>
<dbReference type="GO" id="GO:0016811">
    <property type="term" value="F:hydrolase activity, acting on carbon-nitrogen (but not peptide) bonds, in linear amides"/>
    <property type="evidence" value="ECO:0007669"/>
    <property type="project" value="TreeGrafter"/>
</dbReference>
<dbReference type="AlphaFoldDB" id="A0A2T0MBQ0"/>
<comment type="caution">
    <text evidence="1">The sequence shown here is derived from an EMBL/GenBank/DDBJ whole genome shotgun (WGS) entry which is preliminary data.</text>
</comment>
<reference evidence="1 2" key="1">
    <citation type="submission" date="2018-03" db="EMBL/GenBank/DDBJ databases">
        <title>Genomic Encyclopedia of Archaeal and Bacterial Type Strains, Phase II (KMG-II): from individual species to whole genera.</title>
        <authorList>
            <person name="Goeker M."/>
        </authorList>
    </citation>
    <scope>NUCLEOTIDE SEQUENCE [LARGE SCALE GENOMIC DNA]</scope>
    <source>
        <strain evidence="1 2">DSM 25027</strain>
    </source>
</reference>
<accession>A0A2T0MBQ0</accession>
<organism evidence="1 2">
    <name type="scientific">Flagellimonas meridianipacifica</name>
    <dbReference type="NCBI Taxonomy" id="1080225"/>
    <lineage>
        <taxon>Bacteria</taxon>
        <taxon>Pseudomonadati</taxon>
        <taxon>Bacteroidota</taxon>
        <taxon>Flavobacteriia</taxon>
        <taxon>Flavobacteriales</taxon>
        <taxon>Flavobacteriaceae</taxon>
        <taxon>Flagellimonas</taxon>
    </lineage>
</organism>
<dbReference type="PANTHER" id="PTHR12993:SF11">
    <property type="entry name" value="N-ACETYLGLUCOSAMINYL-PHOSPHATIDYLINOSITOL DE-N-ACETYLASE"/>
    <property type="match status" value="1"/>
</dbReference>